<dbReference type="InterPro" id="IPR005286">
    <property type="entry name" value="Cell_div_FtsE"/>
</dbReference>
<evidence type="ECO:0000256" key="10">
    <source>
        <dbReference type="RuleBase" id="RU365094"/>
    </source>
</evidence>
<dbReference type="PROSITE" id="PS50893">
    <property type="entry name" value="ABC_TRANSPORTER_2"/>
    <property type="match status" value="1"/>
</dbReference>
<dbReference type="SMART" id="SM00382">
    <property type="entry name" value="AAA"/>
    <property type="match status" value="1"/>
</dbReference>
<comment type="subunit">
    <text evidence="10">Homodimer. Forms a membrane-associated complex with FtsX.</text>
</comment>
<keyword evidence="5 10" id="KW-0132">Cell division</keyword>
<dbReference type="PANTHER" id="PTHR24220">
    <property type="entry name" value="IMPORT ATP-BINDING PROTEIN"/>
    <property type="match status" value="1"/>
</dbReference>
<evidence type="ECO:0000256" key="4">
    <source>
        <dbReference type="ARBA" id="ARBA00022475"/>
    </source>
</evidence>
<evidence type="ECO:0000256" key="6">
    <source>
        <dbReference type="ARBA" id="ARBA00022741"/>
    </source>
</evidence>
<keyword evidence="3" id="KW-0813">Transport</keyword>
<dbReference type="Pfam" id="PF00005">
    <property type="entry name" value="ABC_tran"/>
    <property type="match status" value="1"/>
</dbReference>
<evidence type="ECO:0000313" key="13">
    <source>
        <dbReference type="Proteomes" id="UP000178429"/>
    </source>
</evidence>
<gene>
    <name evidence="10" type="primary">ftsE</name>
    <name evidence="12" type="ORF">A2975_04710</name>
</gene>
<dbReference type="InterPro" id="IPR003593">
    <property type="entry name" value="AAA+_ATPase"/>
</dbReference>
<keyword evidence="7 10" id="KW-0067">ATP-binding</keyword>
<dbReference type="SUPFAM" id="SSF52540">
    <property type="entry name" value="P-loop containing nucleoside triphosphate hydrolases"/>
    <property type="match status" value="1"/>
</dbReference>
<dbReference type="GO" id="GO:0005886">
    <property type="term" value="C:plasma membrane"/>
    <property type="evidence" value="ECO:0007669"/>
    <property type="project" value="UniProtKB-SubCell"/>
</dbReference>
<dbReference type="CDD" id="cd03255">
    <property type="entry name" value="ABC_MJ0796_LolCDE_FtsE"/>
    <property type="match status" value="1"/>
</dbReference>
<dbReference type="PANTHER" id="PTHR24220:SF470">
    <property type="entry name" value="CELL DIVISION ATP-BINDING PROTEIN FTSE"/>
    <property type="match status" value="1"/>
</dbReference>
<evidence type="ECO:0000256" key="7">
    <source>
        <dbReference type="ARBA" id="ARBA00022840"/>
    </source>
</evidence>
<dbReference type="InterPro" id="IPR003439">
    <property type="entry name" value="ABC_transporter-like_ATP-bd"/>
</dbReference>
<dbReference type="GO" id="GO:0022857">
    <property type="term" value="F:transmembrane transporter activity"/>
    <property type="evidence" value="ECO:0007669"/>
    <property type="project" value="TreeGrafter"/>
</dbReference>
<dbReference type="STRING" id="1802525.A2975_04710"/>
<feature type="domain" description="ABC transporter" evidence="11">
    <location>
        <begin position="2"/>
        <end position="226"/>
    </location>
</feature>
<reference evidence="12 13" key="1">
    <citation type="journal article" date="2016" name="Nat. Commun.">
        <title>Thousands of microbial genomes shed light on interconnected biogeochemical processes in an aquifer system.</title>
        <authorList>
            <person name="Anantharaman K."/>
            <person name="Brown C.T."/>
            <person name="Hug L.A."/>
            <person name="Sharon I."/>
            <person name="Castelle C.J."/>
            <person name="Probst A.J."/>
            <person name="Thomas B.C."/>
            <person name="Singh A."/>
            <person name="Wilkins M.J."/>
            <person name="Karaoz U."/>
            <person name="Brodie E.L."/>
            <person name="Williams K.H."/>
            <person name="Hubbard S.S."/>
            <person name="Banfield J.F."/>
        </authorList>
    </citation>
    <scope>NUCLEOTIDE SEQUENCE [LARGE SCALE GENOMIC DNA]</scope>
</reference>
<comment type="subcellular location">
    <subcellularLocation>
        <location evidence="10">Cell membrane</location>
        <topology evidence="10">Peripheral membrane protein</topology>
        <orientation evidence="10">Cytoplasmic side</orientation>
    </subcellularLocation>
</comment>
<keyword evidence="9 10" id="KW-0131">Cell cycle</keyword>
<evidence type="ECO:0000256" key="9">
    <source>
        <dbReference type="ARBA" id="ARBA00023306"/>
    </source>
</evidence>
<dbReference type="InterPro" id="IPR015854">
    <property type="entry name" value="ABC_transpr_LolD-like"/>
</dbReference>
<dbReference type="GO" id="GO:0016887">
    <property type="term" value="F:ATP hydrolysis activity"/>
    <property type="evidence" value="ECO:0007669"/>
    <property type="project" value="InterPro"/>
</dbReference>
<dbReference type="GO" id="GO:0005524">
    <property type="term" value="F:ATP binding"/>
    <property type="evidence" value="ECO:0007669"/>
    <property type="project" value="UniProtKB-UniRule"/>
</dbReference>
<protein>
    <recommendedName>
        <fullName evidence="2 10">Cell division ATP-binding protein FtsE</fullName>
    </recommendedName>
</protein>
<evidence type="ECO:0000259" key="11">
    <source>
        <dbReference type="PROSITE" id="PS50893"/>
    </source>
</evidence>
<evidence type="ECO:0000256" key="2">
    <source>
        <dbReference type="ARBA" id="ARBA00020019"/>
    </source>
</evidence>
<dbReference type="EMBL" id="MGHL01000006">
    <property type="protein sequence ID" value="OGM70340.1"/>
    <property type="molecule type" value="Genomic_DNA"/>
</dbReference>
<dbReference type="InterPro" id="IPR027417">
    <property type="entry name" value="P-loop_NTPase"/>
</dbReference>
<evidence type="ECO:0000256" key="8">
    <source>
        <dbReference type="ARBA" id="ARBA00023136"/>
    </source>
</evidence>
<evidence type="ECO:0000256" key="5">
    <source>
        <dbReference type="ARBA" id="ARBA00022618"/>
    </source>
</evidence>
<dbReference type="GO" id="GO:0051301">
    <property type="term" value="P:cell division"/>
    <property type="evidence" value="ECO:0007669"/>
    <property type="project" value="UniProtKB-UniRule"/>
</dbReference>
<dbReference type="InterPro" id="IPR017871">
    <property type="entry name" value="ABC_transporter-like_CS"/>
</dbReference>
<dbReference type="PROSITE" id="PS00211">
    <property type="entry name" value="ABC_TRANSPORTER_1"/>
    <property type="match status" value="1"/>
</dbReference>
<dbReference type="FunFam" id="3.40.50.300:FF:000056">
    <property type="entry name" value="Cell division ATP-binding protein FtsE"/>
    <property type="match status" value="1"/>
</dbReference>
<evidence type="ECO:0000256" key="1">
    <source>
        <dbReference type="ARBA" id="ARBA00005417"/>
    </source>
</evidence>
<name>A0A1F8C2H5_9BACT</name>
<dbReference type="NCBIfam" id="TIGR02673">
    <property type="entry name" value="FtsE"/>
    <property type="match status" value="1"/>
</dbReference>
<keyword evidence="8 10" id="KW-0472">Membrane</keyword>
<comment type="similarity">
    <text evidence="1 10">Belongs to the ABC transporter superfamily.</text>
</comment>
<dbReference type="AlphaFoldDB" id="A0A1F8C2H5"/>
<keyword evidence="6 10" id="KW-0547">Nucleotide-binding</keyword>
<proteinExistence type="inferred from homology"/>
<comment type="caution">
    <text evidence="12">The sequence shown here is derived from an EMBL/GenBank/DDBJ whole genome shotgun (WGS) entry which is preliminary data.</text>
</comment>
<dbReference type="InterPro" id="IPR017911">
    <property type="entry name" value="MacB-like_ATP-bd"/>
</dbReference>
<dbReference type="Gene3D" id="3.40.50.300">
    <property type="entry name" value="P-loop containing nucleotide triphosphate hydrolases"/>
    <property type="match status" value="1"/>
</dbReference>
<evidence type="ECO:0000256" key="3">
    <source>
        <dbReference type="ARBA" id="ARBA00022448"/>
    </source>
</evidence>
<accession>A0A1F8C2H5</accession>
<dbReference type="Proteomes" id="UP000178429">
    <property type="component" value="Unassembled WGS sequence"/>
</dbReference>
<sequence>MIKFENVSKSFGDIKAIDNVNFEIADGEFVFISGPSGAGKTTLLHLLLGEYHPSAGEVIFDETKVSQIPKKELPFFRRKIGVVFQDYRLLPERTVRENVEVALAVAGVSEEEWVKRADQVLKLVGILDRAQLFPSQLSGGEAQRVSLARALVTNPRVIFADEPTGNLDWETADAIMDLFHEINKEGKTVIIASHHKAIIDKMDKRVIELKKGELVHDSGHGKHKKR</sequence>
<evidence type="ECO:0000313" key="12">
    <source>
        <dbReference type="EMBL" id="OGM70340.1"/>
    </source>
</evidence>
<comment type="function">
    <text evidence="10">Part of the ABC transporter FtsEX involved in cellular division.</text>
</comment>
<keyword evidence="4 10" id="KW-1003">Cell membrane</keyword>
<organism evidence="12 13">
    <name type="scientific">Candidatus Woesebacteria bacterium RIFCSPLOWO2_01_FULL_44_14</name>
    <dbReference type="NCBI Taxonomy" id="1802525"/>
    <lineage>
        <taxon>Bacteria</taxon>
        <taxon>Candidatus Woeseibacteriota</taxon>
    </lineage>
</organism>